<evidence type="ECO:0000313" key="2">
    <source>
        <dbReference type="Proteomes" id="UP001595997"/>
    </source>
</evidence>
<comment type="caution">
    <text evidence="1">The sequence shown here is derived from an EMBL/GenBank/DDBJ whole genome shotgun (WGS) entry which is preliminary data.</text>
</comment>
<dbReference type="EMBL" id="JBHSFH010000005">
    <property type="protein sequence ID" value="MFC4494303.1"/>
    <property type="molecule type" value="Genomic_DNA"/>
</dbReference>
<reference evidence="2" key="1">
    <citation type="journal article" date="2019" name="Int. J. Syst. Evol. Microbiol.">
        <title>The Global Catalogue of Microorganisms (GCM) 10K type strain sequencing project: providing services to taxonomists for standard genome sequencing and annotation.</title>
        <authorList>
            <consortium name="The Broad Institute Genomics Platform"/>
            <consortium name="The Broad Institute Genome Sequencing Center for Infectious Disease"/>
            <person name="Wu L."/>
            <person name="Ma J."/>
        </authorList>
    </citation>
    <scope>NUCLEOTIDE SEQUENCE [LARGE SCALE GENOMIC DNA]</scope>
    <source>
        <strain evidence="2">CGMCC 4.7357</strain>
    </source>
</reference>
<proteinExistence type="predicted"/>
<accession>A0ABV9A347</accession>
<dbReference type="Gene3D" id="3.30.70.100">
    <property type="match status" value="1"/>
</dbReference>
<gene>
    <name evidence="1" type="ORF">ACFPA8_09170</name>
</gene>
<evidence type="ECO:0008006" key="3">
    <source>
        <dbReference type="Google" id="ProtNLM"/>
    </source>
</evidence>
<dbReference type="Proteomes" id="UP001595997">
    <property type="component" value="Unassembled WGS sequence"/>
</dbReference>
<name>A0ABV9A347_9ACTN</name>
<organism evidence="1 2">
    <name type="scientific">Streptomyces ovatisporus</name>
    <dbReference type="NCBI Taxonomy" id="1128682"/>
    <lineage>
        <taxon>Bacteria</taxon>
        <taxon>Bacillati</taxon>
        <taxon>Actinomycetota</taxon>
        <taxon>Actinomycetes</taxon>
        <taxon>Kitasatosporales</taxon>
        <taxon>Streptomycetaceae</taxon>
        <taxon>Streptomyces</taxon>
    </lineage>
</organism>
<dbReference type="InterPro" id="IPR011008">
    <property type="entry name" value="Dimeric_a/b-barrel"/>
</dbReference>
<sequence>MTFVQIIEYETSRADELEDAFDEWLAASEGKRTVVQELHTRDREKPGHYVDIVEFPSYEAAMRNNELPETQRVAERLRSLCDGEPRFVNLEVAREEPVRA</sequence>
<dbReference type="RefSeq" id="WP_386445103.1">
    <property type="nucleotide sequence ID" value="NZ_JBHSFH010000005.1"/>
</dbReference>
<dbReference type="SUPFAM" id="SSF54909">
    <property type="entry name" value="Dimeric alpha+beta barrel"/>
    <property type="match status" value="1"/>
</dbReference>
<evidence type="ECO:0000313" key="1">
    <source>
        <dbReference type="EMBL" id="MFC4494303.1"/>
    </source>
</evidence>
<protein>
    <recommendedName>
        <fullName evidence="3">ABM domain-containing protein</fullName>
    </recommendedName>
</protein>
<keyword evidence="2" id="KW-1185">Reference proteome</keyword>